<dbReference type="InterPro" id="IPR001279">
    <property type="entry name" value="Metallo-B-lactamas"/>
</dbReference>
<evidence type="ECO:0000259" key="2">
    <source>
        <dbReference type="SMART" id="SM00849"/>
    </source>
</evidence>
<feature type="chain" id="PRO_5046335565" evidence="1">
    <location>
        <begin position="35"/>
        <end position="356"/>
    </location>
</feature>
<dbReference type="InterPro" id="IPR036866">
    <property type="entry name" value="RibonucZ/Hydroxyglut_hydro"/>
</dbReference>
<dbReference type="PROSITE" id="PS51318">
    <property type="entry name" value="TAT"/>
    <property type="match status" value="1"/>
</dbReference>
<gene>
    <name evidence="3" type="ORF">GCM10009827_088150</name>
</gene>
<proteinExistence type="predicted"/>
<protein>
    <submittedName>
        <fullName evidence="3">MBL fold metallo-hydrolase</fullName>
    </submittedName>
</protein>
<evidence type="ECO:0000313" key="3">
    <source>
        <dbReference type="EMBL" id="GAA1553748.1"/>
    </source>
</evidence>
<feature type="domain" description="Metallo-beta-lactamase" evidence="2">
    <location>
        <begin position="78"/>
        <end position="251"/>
    </location>
</feature>
<keyword evidence="4" id="KW-1185">Reference proteome</keyword>
<organism evidence="3 4">
    <name type="scientific">Dactylosporangium maewongense</name>
    <dbReference type="NCBI Taxonomy" id="634393"/>
    <lineage>
        <taxon>Bacteria</taxon>
        <taxon>Bacillati</taxon>
        <taxon>Actinomycetota</taxon>
        <taxon>Actinomycetes</taxon>
        <taxon>Micromonosporales</taxon>
        <taxon>Micromonosporaceae</taxon>
        <taxon>Dactylosporangium</taxon>
    </lineage>
</organism>
<dbReference type="InterPro" id="IPR006311">
    <property type="entry name" value="TAT_signal"/>
</dbReference>
<keyword evidence="1" id="KW-0732">Signal</keyword>
<sequence>MTTEHQTSRRTVLGLLSAAAVPTAALMLPGGAHAAPAGAGGLPDYLPIPSGSAGPELNADGYHVGRIKDELYWVTDGFYQAMLLSTREGVVLVDAPPTIGHNLLRAVQDVTRANGRPGRVTHLVYSHSHADHIGAAVLFGRRVERVAHVETKRLLRAAGDPNRPLPTVTFEDRHVLRVGGERLELAYHGPNHSPDNIFVHAPAHATLMVVDVLYPGWVPFKNLAVSQDIPGWTDAQRRAMQYPWTTLVGGHLGRLGTRADGDLQRQYVIDLEASARATLAALDPAPFFGKYLPAGNAWAIFKTYLEEAARRTAEPVAAKYAGVLAAADVFTVDNAFAMLESLRIDAGVLGPFSIRP</sequence>
<dbReference type="Proteomes" id="UP001501470">
    <property type="component" value="Unassembled WGS sequence"/>
</dbReference>
<dbReference type="PANTHER" id="PTHR42951:SF4">
    <property type="entry name" value="ACYL-COENZYME A THIOESTERASE MBLAC2"/>
    <property type="match status" value="1"/>
</dbReference>
<reference evidence="4" key="1">
    <citation type="journal article" date="2019" name="Int. J. Syst. Evol. Microbiol.">
        <title>The Global Catalogue of Microorganisms (GCM) 10K type strain sequencing project: providing services to taxonomists for standard genome sequencing and annotation.</title>
        <authorList>
            <consortium name="The Broad Institute Genomics Platform"/>
            <consortium name="The Broad Institute Genome Sequencing Center for Infectious Disease"/>
            <person name="Wu L."/>
            <person name="Ma J."/>
        </authorList>
    </citation>
    <scope>NUCLEOTIDE SEQUENCE [LARGE SCALE GENOMIC DNA]</scope>
    <source>
        <strain evidence="4">JCM 15933</strain>
    </source>
</reference>
<accession>A0ABP4N115</accession>
<evidence type="ECO:0000256" key="1">
    <source>
        <dbReference type="SAM" id="SignalP"/>
    </source>
</evidence>
<dbReference type="PANTHER" id="PTHR42951">
    <property type="entry name" value="METALLO-BETA-LACTAMASE DOMAIN-CONTAINING"/>
    <property type="match status" value="1"/>
</dbReference>
<dbReference type="SMART" id="SM00849">
    <property type="entry name" value="Lactamase_B"/>
    <property type="match status" value="1"/>
</dbReference>
<dbReference type="CDD" id="cd16276">
    <property type="entry name" value="metallo-hydrolase-like_MBL-fold"/>
    <property type="match status" value="1"/>
</dbReference>
<evidence type="ECO:0000313" key="4">
    <source>
        <dbReference type="Proteomes" id="UP001501470"/>
    </source>
</evidence>
<dbReference type="Pfam" id="PF00753">
    <property type="entry name" value="Lactamase_B"/>
    <property type="match status" value="1"/>
</dbReference>
<dbReference type="EMBL" id="BAAAQD010000023">
    <property type="protein sequence ID" value="GAA1553748.1"/>
    <property type="molecule type" value="Genomic_DNA"/>
</dbReference>
<feature type="signal peptide" evidence="1">
    <location>
        <begin position="1"/>
        <end position="34"/>
    </location>
</feature>
<dbReference type="RefSeq" id="WP_344510061.1">
    <property type="nucleotide sequence ID" value="NZ_BAAAQD010000023.1"/>
</dbReference>
<comment type="caution">
    <text evidence="3">The sequence shown here is derived from an EMBL/GenBank/DDBJ whole genome shotgun (WGS) entry which is preliminary data.</text>
</comment>
<dbReference type="Gene3D" id="3.60.15.10">
    <property type="entry name" value="Ribonuclease Z/Hydroxyacylglutathione hydrolase-like"/>
    <property type="match status" value="1"/>
</dbReference>
<dbReference type="SUPFAM" id="SSF56281">
    <property type="entry name" value="Metallo-hydrolase/oxidoreductase"/>
    <property type="match status" value="1"/>
</dbReference>
<name>A0ABP4N115_9ACTN</name>
<dbReference type="InterPro" id="IPR050855">
    <property type="entry name" value="NDM-1-like"/>
</dbReference>